<protein>
    <recommendedName>
        <fullName evidence="1">Methyltransferase domain-containing protein</fullName>
    </recommendedName>
</protein>
<sequence>MNRVYSPEFRPAVYGRDPCFSGNPVSLYMSLQHNSEVVRVDCMYLQQKNTSQISGTSWAEQWTRLKERHIRSIHTNNQKTFWDDPDNVSMYLENIQGDYSKMVDEQLRIIDAPPGCSVLDIGSGPGTLAVPLAKQGCNVTVIEQAPLMCQALEEYRIQQDVPLIKIINRPWEDVTCDELRGLFDLIISSFSLTMTDIAGTIRMIQRISSGRVYLFWFLTLPSWAQMMQDLWPELHGREYYPTPLADCLWNVLYEMGIYANLEVMEPAPPVFYESVVQAARTIAKQFECTEEWQDKIIHEYLTKNVSITPDGRILAGGEHRSATIWWDNHRL</sequence>
<evidence type="ECO:0000313" key="2">
    <source>
        <dbReference type="EMBL" id="PWR71351.1"/>
    </source>
</evidence>
<dbReference type="SUPFAM" id="SSF53335">
    <property type="entry name" value="S-adenosyl-L-methionine-dependent methyltransferases"/>
    <property type="match status" value="1"/>
</dbReference>
<dbReference type="InterPro" id="IPR041698">
    <property type="entry name" value="Methyltransf_25"/>
</dbReference>
<keyword evidence="3" id="KW-1185">Reference proteome</keyword>
<evidence type="ECO:0000313" key="3">
    <source>
        <dbReference type="Proteomes" id="UP000245657"/>
    </source>
</evidence>
<dbReference type="Pfam" id="PF13649">
    <property type="entry name" value="Methyltransf_25"/>
    <property type="match status" value="1"/>
</dbReference>
<proteinExistence type="predicted"/>
<reference evidence="2 3" key="1">
    <citation type="submission" date="2018-05" db="EMBL/GenBank/DDBJ databases">
        <title>Draft genome of Methanospirillum lacunae Ki8-1.</title>
        <authorList>
            <person name="Dueholm M.S."/>
            <person name="Nielsen P.H."/>
            <person name="Bakmann L.F."/>
            <person name="Otzen D.E."/>
        </authorList>
    </citation>
    <scope>NUCLEOTIDE SEQUENCE [LARGE SCALE GENOMIC DNA]</scope>
    <source>
        <strain evidence="2 3">Ki8-1</strain>
    </source>
</reference>
<dbReference type="CDD" id="cd02440">
    <property type="entry name" value="AdoMet_MTases"/>
    <property type="match status" value="1"/>
</dbReference>
<feature type="domain" description="Methyltransferase" evidence="1">
    <location>
        <begin position="118"/>
        <end position="206"/>
    </location>
</feature>
<dbReference type="PANTHER" id="PTHR43667:SF2">
    <property type="entry name" value="FATTY ACID C-METHYL TRANSFERASE"/>
    <property type="match status" value="1"/>
</dbReference>
<name>A0A2V2N740_9EURY</name>
<dbReference type="Proteomes" id="UP000245657">
    <property type="component" value="Unassembled WGS sequence"/>
</dbReference>
<dbReference type="PANTHER" id="PTHR43667">
    <property type="entry name" value="CYCLOPROPANE-FATTY-ACYL-PHOSPHOLIPID SYNTHASE"/>
    <property type="match status" value="1"/>
</dbReference>
<evidence type="ECO:0000259" key="1">
    <source>
        <dbReference type="Pfam" id="PF13649"/>
    </source>
</evidence>
<accession>A0A2V2N740</accession>
<gene>
    <name evidence="2" type="ORF">DK846_10825</name>
</gene>
<comment type="caution">
    <text evidence="2">The sequence shown here is derived from an EMBL/GenBank/DDBJ whole genome shotgun (WGS) entry which is preliminary data.</text>
</comment>
<dbReference type="InterPro" id="IPR029063">
    <property type="entry name" value="SAM-dependent_MTases_sf"/>
</dbReference>
<dbReference type="Gene3D" id="3.40.50.150">
    <property type="entry name" value="Vaccinia Virus protein VP39"/>
    <property type="match status" value="1"/>
</dbReference>
<organism evidence="2 3">
    <name type="scientific">Methanospirillum lacunae</name>
    <dbReference type="NCBI Taxonomy" id="668570"/>
    <lineage>
        <taxon>Archaea</taxon>
        <taxon>Methanobacteriati</taxon>
        <taxon>Methanobacteriota</taxon>
        <taxon>Stenosarchaea group</taxon>
        <taxon>Methanomicrobia</taxon>
        <taxon>Methanomicrobiales</taxon>
        <taxon>Methanospirillaceae</taxon>
        <taxon>Methanospirillum</taxon>
    </lineage>
</organism>
<dbReference type="InterPro" id="IPR050723">
    <property type="entry name" value="CFA/CMAS"/>
</dbReference>
<dbReference type="EMBL" id="QGMY01000008">
    <property type="protein sequence ID" value="PWR71351.1"/>
    <property type="molecule type" value="Genomic_DNA"/>
</dbReference>
<dbReference type="AlphaFoldDB" id="A0A2V2N740"/>